<dbReference type="SMART" id="SM00177">
    <property type="entry name" value="ARF"/>
    <property type="match status" value="1"/>
</dbReference>
<evidence type="ECO:0000256" key="6">
    <source>
        <dbReference type="ARBA" id="ARBA00022892"/>
    </source>
</evidence>
<evidence type="ECO:0000256" key="8">
    <source>
        <dbReference type="ARBA" id="ARBA00023034"/>
    </source>
</evidence>
<accession>A9RDE8</accession>
<feature type="binding site" evidence="12">
    <location>
        <position position="32"/>
    </location>
    <ligand>
        <name>Mg(2+)</name>
        <dbReference type="ChEBI" id="CHEBI:18420"/>
    </ligand>
</feature>
<dbReference type="Gramene" id="Pp3c18_16800V3.2">
    <property type="protein sequence ID" value="Pp3c18_16800V3.2"/>
    <property type="gene ID" value="Pp3c18_16800"/>
</dbReference>
<keyword evidence="16" id="KW-1185">Reference proteome</keyword>
<keyword evidence="5 11" id="KW-0547">Nucleotide-binding</keyword>
<dbReference type="GO" id="GO:0016192">
    <property type="term" value="P:vesicle-mediated transport"/>
    <property type="evidence" value="ECO:0000318"/>
    <property type="project" value="GO_Central"/>
</dbReference>
<evidence type="ECO:0000313" key="16">
    <source>
        <dbReference type="Proteomes" id="UP000006727"/>
    </source>
</evidence>
<dbReference type="PANTHER" id="PTHR11711">
    <property type="entry name" value="ADP RIBOSYLATION FACTOR-RELATED"/>
    <property type="match status" value="1"/>
</dbReference>
<dbReference type="EMBL" id="ABEU02000018">
    <property type="protein sequence ID" value="PNR35338.1"/>
    <property type="molecule type" value="Genomic_DNA"/>
</dbReference>
<dbReference type="SMART" id="SM00178">
    <property type="entry name" value="SAR"/>
    <property type="match status" value="1"/>
</dbReference>
<evidence type="ECO:0000256" key="3">
    <source>
        <dbReference type="ARBA" id="ARBA00022448"/>
    </source>
</evidence>
<dbReference type="STRING" id="3218.A9RDE8"/>
<dbReference type="GeneID" id="112295013"/>
<evidence type="ECO:0000256" key="4">
    <source>
        <dbReference type="ARBA" id="ARBA00022707"/>
    </source>
</evidence>
<evidence type="ECO:0000256" key="5">
    <source>
        <dbReference type="ARBA" id="ARBA00022741"/>
    </source>
</evidence>
<dbReference type="SMART" id="SM00175">
    <property type="entry name" value="RAB"/>
    <property type="match status" value="1"/>
</dbReference>
<evidence type="ECO:0000313" key="14">
    <source>
        <dbReference type="EMBL" id="PNR35338.1"/>
    </source>
</evidence>
<keyword evidence="12" id="KW-0479">Metal-binding</keyword>
<dbReference type="Pfam" id="PF00025">
    <property type="entry name" value="Arf"/>
    <property type="match status" value="1"/>
</dbReference>
<dbReference type="AlphaFoldDB" id="A9RDE8"/>
<evidence type="ECO:0000313" key="15">
    <source>
        <dbReference type="EnsemblPlants" id="Pp3c18_16800V3.1"/>
    </source>
</evidence>
<dbReference type="eggNOG" id="KOG0070">
    <property type="taxonomic scope" value="Eukaryota"/>
</dbReference>
<keyword evidence="7" id="KW-0653">Protein transport</keyword>
<dbReference type="OrthoDB" id="2011769at2759"/>
<dbReference type="GO" id="GO:0005525">
    <property type="term" value="F:GTP binding"/>
    <property type="evidence" value="ECO:0000318"/>
    <property type="project" value="GO_Central"/>
</dbReference>
<dbReference type="PRINTS" id="PR00328">
    <property type="entry name" value="SAR1GTPBP"/>
</dbReference>
<dbReference type="GO" id="GO:0046872">
    <property type="term" value="F:metal ion binding"/>
    <property type="evidence" value="ECO:0007669"/>
    <property type="project" value="UniProtKB-KW"/>
</dbReference>
<comment type="similarity">
    <text evidence="2 13">Belongs to the small GTPase superfamily. Arf family.</text>
</comment>
<dbReference type="GO" id="GO:0005794">
    <property type="term" value="C:Golgi apparatus"/>
    <property type="evidence" value="ECO:0007669"/>
    <property type="project" value="UniProtKB-SubCell"/>
</dbReference>
<comment type="subcellular location">
    <subcellularLocation>
        <location evidence="1">Golgi apparatus</location>
    </subcellularLocation>
</comment>
<dbReference type="SUPFAM" id="SSF52540">
    <property type="entry name" value="P-loop containing nucleoside triphosphate hydrolases"/>
    <property type="match status" value="1"/>
</dbReference>
<reference evidence="15" key="3">
    <citation type="submission" date="2020-12" db="UniProtKB">
        <authorList>
            <consortium name="EnsemblPlants"/>
        </authorList>
    </citation>
    <scope>IDENTIFICATION</scope>
</reference>
<evidence type="ECO:0000256" key="12">
    <source>
        <dbReference type="PIRSR" id="PIRSR606689-2"/>
    </source>
</evidence>
<dbReference type="GO" id="GO:0005737">
    <property type="term" value="C:cytoplasm"/>
    <property type="evidence" value="ECO:0000318"/>
    <property type="project" value="GO_Central"/>
</dbReference>
<dbReference type="InterPro" id="IPR027417">
    <property type="entry name" value="P-loop_NTPase"/>
</dbReference>
<dbReference type="Gene3D" id="3.40.50.300">
    <property type="entry name" value="P-loop containing nucleotide triphosphate hydrolases"/>
    <property type="match status" value="1"/>
</dbReference>
<evidence type="ECO:0000256" key="2">
    <source>
        <dbReference type="ARBA" id="ARBA00010290"/>
    </source>
</evidence>
<dbReference type="PaxDb" id="3218-PP1S3_102V6.1"/>
<feature type="binding site" evidence="11">
    <location>
        <begin position="127"/>
        <end position="130"/>
    </location>
    <ligand>
        <name>GTP</name>
        <dbReference type="ChEBI" id="CHEBI:37565"/>
    </ligand>
</feature>
<reference evidence="14 16" key="2">
    <citation type="journal article" date="2018" name="Plant J.">
        <title>The Physcomitrella patens chromosome-scale assembly reveals moss genome structure and evolution.</title>
        <authorList>
            <person name="Lang D."/>
            <person name="Ullrich K.K."/>
            <person name="Murat F."/>
            <person name="Fuchs J."/>
            <person name="Jenkins J."/>
            <person name="Haas F.B."/>
            <person name="Piednoel M."/>
            <person name="Gundlach H."/>
            <person name="Van Bel M."/>
            <person name="Meyberg R."/>
            <person name="Vives C."/>
            <person name="Morata J."/>
            <person name="Symeonidi A."/>
            <person name="Hiss M."/>
            <person name="Muchero W."/>
            <person name="Kamisugi Y."/>
            <person name="Saleh O."/>
            <person name="Blanc G."/>
            <person name="Decker E.L."/>
            <person name="van Gessel N."/>
            <person name="Grimwood J."/>
            <person name="Hayes R.D."/>
            <person name="Graham S.W."/>
            <person name="Gunter L.E."/>
            <person name="McDaniel S.F."/>
            <person name="Hoernstein S.N.W."/>
            <person name="Larsson A."/>
            <person name="Li F.W."/>
            <person name="Perroud P.F."/>
            <person name="Phillips J."/>
            <person name="Ranjan P."/>
            <person name="Rokshar D.S."/>
            <person name="Rothfels C.J."/>
            <person name="Schneider L."/>
            <person name="Shu S."/>
            <person name="Stevenson D.W."/>
            <person name="Thummler F."/>
            <person name="Tillich M."/>
            <person name="Villarreal Aguilar J.C."/>
            <person name="Widiez T."/>
            <person name="Wong G.K."/>
            <person name="Wymore A."/>
            <person name="Zhang Y."/>
            <person name="Zimmer A.D."/>
            <person name="Quatrano R.S."/>
            <person name="Mayer K.F.X."/>
            <person name="Goodstein D."/>
            <person name="Casacuberta J.M."/>
            <person name="Vandepoele K."/>
            <person name="Reski R."/>
            <person name="Cuming A.C."/>
            <person name="Tuskan G.A."/>
            <person name="Maumus F."/>
            <person name="Salse J."/>
            <person name="Schmutz J."/>
            <person name="Rensing S.A."/>
        </authorList>
    </citation>
    <scope>NUCLEOTIDE SEQUENCE [LARGE SCALE GENOMIC DNA]</scope>
    <source>
        <strain evidence="15 16">cv. Gransden 2004</strain>
    </source>
</reference>
<evidence type="ECO:0000256" key="11">
    <source>
        <dbReference type="PIRSR" id="PIRSR606689-1"/>
    </source>
</evidence>
<dbReference type="EnsemblPlants" id="Pp3c18_16800V3.2">
    <property type="protein sequence ID" value="Pp3c18_16800V3.2"/>
    <property type="gene ID" value="Pp3c18_16800"/>
</dbReference>
<dbReference type="EnsemblPlants" id="Pp3c18_16800V3.1">
    <property type="protein sequence ID" value="Pp3c18_16800V3.1"/>
    <property type="gene ID" value="Pp3c18_16800"/>
</dbReference>
<feature type="binding site" evidence="11">
    <location>
        <position position="71"/>
    </location>
    <ligand>
        <name>GTP</name>
        <dbReference type="ChEBI" id="CHEBI:37565"/>
    </ligand>
</feature>
<sequence length="182" mass="20291">MGQVVTKFLSGIVWPKRQLAILMLGLDNAGKTTLLYKLKLGEKVTTVPTIGFNVESIQYRNVNFTVWDVGGQDKIRPLWKYYFNNAHGLIFVVDSNDRERLLEARDELQKLLSSSDLSVAKVLVFANKQDLPNVVSVAEVTDKLGLLAMRDPQWFVQGCCGTSGEGLYEGLDWLAAALRDAL</sequence>
<proteinExistence type="inferred from homology"/>
<evidence type="ECO:0000256" key="13">
    <source>
        <dbReference type="RuleBase" id="RU003925"/>
    </source>
</evidence>
<dbReference type="HOGENOM" id="CLU_040729_9_3_1"/>
<keyword evidence="10" id="KW-0449">Lipoprotein</keyword>
<name>A9RDE8_PHYPA</name>
<keyword evidence="8" id="KW-0333">Golgi apparatus</keyword>
<keyword evidence="4" id="KW-0519">Myristate</keyword>
<dbReference type="PROSITE" id="PS51417">
    <property type="entry name" value="ARF"/>
    <property type="match status" value="1"/>
</dbReference>
<keyword evidence="3" id="KW-0813">Transport</keyword>
<dbReference type="Proteomes" id="UP000006727">
    <property type="component" value="Chromosome 18"/>
</dbReference>
<dbReference type="GO" id="GO:0003924">
    <property type="term" value="F:GTPase activity"/>
    <property type="evidence" value="ECO:0007669"/>
    <property type="project" value="InterPro"/>
</dbReference>
<feature type="binding site" evidence="12">
    <location>
        <position position="49"/>
    </location>
    <ligand>
        <name>Mg(2+)</name>
        <dbReference type="ChEBI" id="CHEBI:18420"/>
    </ligand>
</feature>
<dbReference type="InterPro" id="IPR005225">
    <property type="entry name" value="Small_GTP-bd"/>
</dbReference>
<dbReference type="RefSeq" id="XP_024401871.1">
    <property type="nucleotide sequence ID" value="XM_024546103.2"/>
</dbReference>
<dbReference type="Gramene" id="Pp3c18_16800V3.1">
    <property type="protein sequence ID" value="Pp3c18_16800V3.1"/>
    <property type="gene ID" value="Pp3c18_16800"/>
</dbReference>
<feature type="binding site" evidence="11">
    <location>
        <begin position="25"/>
        <end position="32"/>
    </location>
    <ligand>
        <name>GTP</name>
        <dbReference type="ChEBI" id="CHEBI:37565"/>
    </ligand>
</feature>
<dbReference type="GO" id="GO:0016004">
    <property type="term" value="F:phospholipase activator activity"/>
    <property type="evidence" value="ECO:0007669"/>
    <property type="project" value="UniProtKB-ARBA"/>
</dbReference>
<keyword evidence="6" id="KW-0931">ER-Golgi transport</keyword>
<dbReference type="GO" id="GO:0006886">
    <property type="term" value="P:intracellular protein transport"/>
    <property type="evidence" value="ECO:0000318"/>
    <property type="project" value="GO_Central"/>
</dbReference>
<dbReference type="InterPro" id="IPR006689">
    <property type="entry name" value="Small_GTPase_ARF/SAR"/>
</dbReference>
<evidence type="ECO:0000256" key="9">
    <source>
        <dbReference type="ARBA" id="ARBA00023134"/>
    </source>
</evidence>
<dbReference type="CDD" id="cd00878">
    <property type="entry name" value="Arf_Arl"/>
    <property type="match status" value="1"/>
</dbReference>
<keyword evidence="9 11" id="KW-0342">GTP-binding</keyword>
<reference evidence="14 16" key="1">
    <citation type="journal article" date="2008" name="Science">
        <title>The Physcomitrella genome reveals evolutionary insights into the conquest of land by plants.</title>
        <authorList>
            <person name="Rensing S."/>
            <person name="Lang D."/>
            <person name="Zimmer A."/>
            <person name="Terry A."/>
            <person name="Salamov A."/>
            <person name="Shapiro H."/>
            <person name="Nishiyama T."/>
            <person name="Perroud P.-F."/>
            <person name="Lindquist E."/>
            <person name="Kamisugi Y."/>
            <person name="Tanahashi T."/>
            <person name="Sakakibara K."/>
            <person name="Fujita T."/>
            <person name="Oishi K."/>
            <person name="Shin-I T."/>
            <person name="Kuroki Y."/>
            <person name="Toyoda A."/>
            <person name="Suzuki Y."/>
            <person name="Hashimoto A."/>
            <person name="Yamaguchi K."/>
            <person name="Sugano A."/>
            <person name="Kohara Y."/>
            <person name="Fujiyama A."/>
            <person name="Anterola A."/>
            <person name="Aoki S."/>
            <person name="Ashton N."/>
            <person name="Barbazuk W.B."/>
            <person name="Barker E."/>
            <person name="Bennetzen J."/>
            <person name="Bezanilla M."/>
            <person name="Blankenship R."/>
            <person name="Cho S.H."/>
            <person name="Dutcher S."/>
            <person name="Estelle M."/>
            <person name="Fawcett J.A."/>
            <person name="Gundlach H."/>
            <person name="Hanada K."/>
            <person name="Heyl A."/>
            <person name="Hicks K.A."/>
            <person name="Hugh J."/>
            <person name="Lohr M."/>
            <person name="Mayer K."/>
            <person name="Melkozernov A."/>
            <person name="Murata T."/>
            <person name="Nelson D."/>
            <person name="Pils B."/>
            <person name="Prigge M."/>
            <person name="Reiss B."/>
            <person name="Renner T."/>
            <person name="Rombauts S."/>
            <person name="Rushton P."/>
            <person name="Sanderfoot A."/>
            <person name="Schween G."/>
            <person name="Shiu S.-H."/>
            <person name="Stueber K."/>
            <person name="Theodoulou F.L."/>
            <person name="Tu H."/>
            <person name="Van de Peer Y."/>
            <person name="Verrier P.J."/>
            <person name="Waters E."/>
            <person name="Wood A."/>
            <person name="Yang L."/>
            <person name="Cove D."/>
            <person name="Cuming A."/>
            <person name="Hasebe M."/>
            <person name="Lucas S."/>
            <person name="Mishler D.B."/>
            <person name="Reski R."/>
            <person name="Grigoriev I."/>
            <person name="Quatrano R.S."/>
            <person name="Boore J.L."/>
        </authorList>
    </citation>
    <scope>NUCLEOTIDE SEQUENCE [LARGE SCALE GENOMIC DNA]</scope>
    <source>
        <strain evidence="15 16">cv. Gransden 2004</strain>
    </source>
</reference>
<organism evidence="14">
    <name type="scientific">Physcomitrium patens</name>
    <name type="common">Spreading-leaved earth moss</name>
    <name type="synonym">Physcomitrella patens</name>
    <dbReference type="NCBI Taxonomy" id="3218"/>
    <lineage>
        <taxon>Eukaryota</taxon>
        <taxon>Viridiplantae</taxon>
        <taxon>Streptophyta</taxon>
        <taxon>Embryophyta</taxon>
        <taxon>Bryophyta</taxon>
        <taxon>Bryophytina</taxon>
        <taxon>Bryopsida</taxon>
        <taxon>Funariidae</taxon>
        <taxon>Funariales</taxon>
        <taxon>Funariaceae</taxon>
        <taxon>Physcomitrium</taxon>
    </lineage>
</organism>
<gene>
    <name evidence="15" type="primary">LOC112295013</name>
    <name evidence="14" type="ORF">PHYPA_023238</name>
</gene>
<evidence type="ECO:0000256" key="1">
    <source>
        <dbReference type="ARBA" id="ARBA00004555"/>
    </source>
</evidence>
<dbReference type="FunFam" id="3.40.50.300:FF:003500">
    <property type="entry name" value="ADP-ribosylation factor 1"/>
    <property type="match status" value="1"/>
</dbReference>
<dbReference type="InterPro" id="IPR024156">
    <property type="entry name" value="Small_GTPase_ARF"/>
</dbReference>
<keyword evidence="12" id="KW-0460">Magnesium</keyword>
<protein>
    <submittedName>
        <fullName evidence="14 15">Uncharacterized protein</fullName>
    </submittedName>
</protein>
<evidence type="ECO:0000256" key="10">
    <source>
        <dbReference type="ARBA" id="ARBA00023288"/>
    </source>
</evidence>
<dbReference type="NCBIfam" id="TIGR00231">
    <property type="entry name" value="small_GTP"/>
    <property type="match status" value="1"/>
</dbReference>
<evidence type="ECO:0000256" key="7">
    <source>
        <dbReference type="ARBA" id="ARBA00022927"/>
    </source>
</evidence>